<keyword evidence="3" id="KW-0067">ATP-binding</keyword>
<dbReference type="GO" id="GO:0004519">
    <property type="term" value="F:endonuclease activity"/>
    <property type="evidence" value="ECO:0007669"/>
    <property type="project" value="UniProtKB-KW"/>
</dbReference>
<organism evidence="6 7">
    <name type="scientific">Desulfitobacterium dehalogenans</name>
    <dbReference type="NCBI Taxonomy" id="36854"/>
    <lineage>
        <taxon>Bacteria</taxon>
        <taxon>Bacillati</taxon>
        <taxon>Bacillota</taxon>
        <taxon>Clostridia</taxon>
        <taxon>Eubacteriales</taxon>
        <taxon>Desulfitobacteriaceae</taxon>
        <taxon>Desulfitobacterium</taxon>
    </lineage>
</organism>
<dbReference type="InterPro" id="IPR036187">
    <property type="entry name" value="DNA_mismatch_repair_MutS_sf"/>
</dbReference>
<dbReference type="Proteomes" id="UP000553059">
    <property type="component" value="Unassembled WGS sequence"/>
</dbReference>
<dbReference type="PANTHER" id="PTHR48466">
    <property type="entry name" value="OS10G0509000 PROTEIN-RELATED"/>
    <property type="match status" value="1"/>
</dbReference>
<accession>A0A7C7D774</accession>
<dbReference type="InterPro" id="IPR045076">
    <property type="entry name" value="MutS"/>
</dbReference>
<dbReference type="GO" id="GO:0016887">
    <property type="term" value="F:ATP hydrolysis activity"/>
    <property type="evidence" value="ECO:0007669"/>
    <property type="project" value="InterPro"/>
</dbReference>
<dbReference type="GO" id="GO:0030983">
    <property type="term" value="F:mismatched DNA binding"/>
    <property type="evidence" value="ECO:0007669"/>
    <property type="project" value="InterPro"/>
</dbReference>
<dbReference type="GO" id="GO:0005524">
    <property type="term" value="F:ATP binding"/>
    <property type="evidence" value="ECO:0007669"/>
    <property type="project" value="UniProtKB-KW"/>
</dbReference>
<comment type="caution">
    <text evidence="6">The sequence shown here is derived from an EMBL/GenBank/DDBJ whole genome shotgun (WGS) entry which is preliminary data.</text>
</comment>
<keyword evidence="4" id="KW-0238">DNA-binding</keyword>
<dbReference type="SUPFAM" id="SSF52540">
    <property type="entry name" value="P-loop containing nucleoside triphosphate hydrolases"/>
    <property type="match status" value="1"/>
</dbReference>
<evidence type="ECO:0000256" key="1">
    <source>
        <dbReference type="ARBA" id="ARBA00022722"/>
    </source>
</evidence>
<evidence type="ECO:0000256" key="3">
    <source>
        <dbReference type="ARBA" id="ARBA00022840"/>
    </source>
</evidence>
<sequence>MKRALETIGFEEVRETLKELARTPQAKEKIVNMTYYATEEELNQHLEDTTKARQMLDRAGNLPIPSIDKVEKLLDRFNSGALAEPEELQQMGDFLNGVRLLREYLTKDTENGLSDYQESLVYPAEVYEEIDRCISSGKIVDNASSKLDKLRKKLKKIKPELKSKAQATLNSNRKYMSEDFVVSRDGRWCVPVKKEHQHRIPGTAMSKSSTGSTVFIEPTSVTKLQEEYYEIKMAQYQEEAVIITALMEAVLDYRTPILKNIEIIITLDFIFAKGKLSQQMGGTEPSINQNRSIHIQHGRHPSLNPKTAVPLDFSIGGEIQGVVVTGPNTGGKTVSIKTVAIISVMANLGLHVPAKMADVGFRIVVLCDIGDGQSIENNLSTFSAHITNVLEIINTLNENTLVVLDELGSGTDPTEGMGIAIAILEELRIRGCLFLVTTHYSEVKDYASRHKEIMNARMAFDRENLQPRYKLEQGKAGESCALYIAKRLGVPARMLAMAATEAYGQLLPEISEELGL</sequence>
<dbReference type="PROSITE" id="PS00486">
    <property type="entry name" value="DNA_MISMATCH_REPAIR_2"/>
    <property type="match status" value="1"/>
</dbReference>
<dbReference type="NCBIfam" id="TIGR01069">
    <property type="entry name" value="mutS2"/>
    <property type="match status" value="1"/>
</dbReference>
<dbReference type="InterPro" id="IPR007696">
    <property type="entry name" value="DNA_mismatch_repair_MutS_core"/>
</dbReference>
<evidence type="ECO:0000313" key="7">
    <source>
        <dbReference type="Proteomes" id="UP000553059"/>
    </source>
</evidence>
<dbReference type="Pfam" id="PF00488">
    <property type="entry name" value="MutS_V"/>
    <property type="match status" value="1"/>
</dbReference>
<dbReference type="InterPro" id="IPR005747">
    <property type="entry name" value="MutS2"/>
</dbReference>
<dbReference type="InterPro" id="IPR027417">
    <property type="entry name" value="P-loop_NTPase"/>
</dbReference>
<gene>
    <name evidence="6" type="ORF">GX523_14550</name>
</gene>
<reference evidence="6 7" key="1">
    <citation type="journal article" date="2020" name="Biotechnol. Biofuels">
        <title>New insights from the biogas microbiome by comprehensive genome-resolved metagenomics of nearly 1600 species originating from multiple anaerobic digesters.</title>
        <authorList>
            <person name="Campanaro S."/>
            <person name="Treu L."/>
            <person name="Rodriguez-R L.M."/>
            <person name="Kovalovszki A."/>
            <person name="Ziels R.M."/>
            <person name="Maus I."/>
            <person name="Zhu X."/>
            <person name="Kougias P.G."/>
            <person name="Basile A."/>
            <person name="Luo G."/>
            <person name="Schluter A."/>
            <person name="Konstantinidis K.T."/>
            <person name="Angelidaki I."/>
        </authorList>
    </citation>
    <scope>NUCLEOTIDE SEQUENCE [LARGE SCALE GENOMIC DNA]</scope>
    <source>
        <strain evidence="6">AS05jafATM_4</strain>
    </source>
</reference>
<dbReference type="AlphaFoldDB" id="A0A7C7D774"/>
<dbReference type="SMART" id="SM00534">
    <property type="entry name" value="MUTSac"/>
    <property type="match status" value="1"/>
</dbReference>
<evidence type="ECO:0000259" key="5">
    <source>
        <dbReference type="PROSITE" id="PS00486"/>
    </source>
</evidence>
<evidence type="ECO:0000256" key="2">
    <source>
        <dbReference type="ARBA" id="ARBA00022741"/>
    </source>
</evidence>
<evidence type="ECO:0000313" key="6">
    <source>
        <dbReference type="EMBL" id="HHY27934.1"/>
    </source>
</evidence>
<dbReference type="GO" id="GO:0006298">
    <property type="term" value="P:mismatch repair"/>
    <property type="evidence" value="ECO:0007669"/>
    <property type="project" value="InterPro"/>
</dbReference>
<dbReference type="Gene3D" id="3.40.50.300">
    <property type="entry name" value="P-loop containing nucleotide triphosphate hydrolases"/>
    <property type="match status" value="1"/>
</dbReference>
<keyword evidence="1" id="KW-0378">Hydrolase</keyword>
<name>A0A7C7D774_9FIRM</name>
<dbReference type="SMART" id="SM00533">
    <property type="entry name" value="MUTSd"/>
    <property type="match status" value="1"/>
</dbReference>
<feature type="domain" description="DNA mismatch repair proteins mutS family" evidence="5">
    <location>
        <begin position="400"/>
        <end position="416"/>
    </location>
</feature>
<dbReference type="InterPro" id="IPR000432">
    <property type="entry name" value="DNA_mismatch_repair_MutS_C"/>
</dbReference>
<evidence type="ECO:0000256" key="4">
    <source>
        <dbReference type="ARBA" id="ARBA00023125"/>
    </source>
</evidence>
<dbReference type="EMBL" id="DUTF01000320">
    <property type="protein sequence ID" value="HHY27934.1"/>
    <property type="molecule type" value="Genomic_DNA"/>
</dbReference>
<protein>
    <submittedName>
        <fullName evidence="6">DNA mismatch repair protein MutS</fullName>
    </submittedName>
</protein>
<dbReference type="PANTHER" id="PTHR48466:SF2">
    <property type="entry name" value="OS10G0509000 PROTEIN"/>
    <property type="match status" value="1"/>
</dbReference>
<proteinExistence type="predicted"/>
<dbReference type="GO" id="GO:0140664">
    <property type="term" value="F:ATP-dependent DNA damage sensor activity"/>
    <property type="evidence" value="ECO:0007669"/>
    <property type="project" value="InterPro"/>
</dbReference>
<keyword evidence="1" id="KW-0540">Nuclease</keyword>
<dbReference type="GO" id="GO:0045910">
    <property type="term" value="P:negative regulation of DNA recombination"/>
    <property type="evidence" value="ECO:0007669"/>
    <property type="project" value="InterPro"/>
</dbReference>
<dbReference type="SUPFAM" id="SSF48334">
    <property type="entry name" value="DNA repair protein MutS, domain III"/>
    <property type="match status" value="1"/>
</dbReference>
<keyword evidence="2" id="KW-0547">Nucleotide-binding</keyword>